<dbReference type="GO" id="GO:0003824">
    <property type="term" value="F:catalytic activity"/>
    <property type="evidence" value="ECO:0007669"/>
    <property type="project" value="InterPro"/>
</dbReference>
<sequence>MQDVNTVEVIASKGIVNDRYFNENNDQALQITLIESENIDYYNQISETNIPYISFRRNIITKGIQLNDLVGKEILIGNVKIKGHRLCAPCRYLQEMLKQKNLVKKLLNRGGLRCEILTDGIISVNDPIKQI</sequence>
<evidence type="ECO:0000313" key="2">
    <source>
        <dbReference type="EMBL" id="SVC13518.1"/>
    </source>
</evidence>
<dbReference type="PANTHER" id="PTHR36930">
    <property type="entry name" value="METAL-SULFUR CLUSTER BIOSYNTHESIS PROTEINS YUAD-RELATED"/>
    <property type="match status" value="1"/>
</dbReference>
<proteinExistence type="predicted"/>
<dbReference type="SUPFAM" id="SSF50800">
    <property type="entry name" value="PK beta-barrel domain-like"/>
    <property type="match status" value="1"/>
</dbReference>
<gene>
    <name evidence="2" type="ORF">METZ01_LOCUS266372</name>
</gene>
<dbReference type="GO" id="GO:0030170">
    <property type="term" value="F:pyridoxal phosphate binding"/>
    <property type="evidence" value="ECO:0007669"/>
    <property type="project" value="InterPro"/>
</dbReference>
<dbReference type="AlphaFoldDB" id="A0A382JNZ4"/>
<dbReference type="InterPro" id="IPR005302">
    <property type="entry name" value="MoCF_Sase_C"/>
</dbReference>
<dbReference type="PANTHER" id="PTHR36930:SF1">
    <property type="entry name" value="MOSC DOMAIN-CONTAINING PROTEIN"/>
    <property type="match status" value="1"/>
</dbReference>
<reference evidence="2" key="1">
    <citation type="submission" date="2018-05" db="EMBL/GenBank/DDBJ databases">
        <authorList>
            <person name="Lanie J.A."/>
            <person name="Ng W.-L."/>
            <person name="Kazmierczak K.M."/>
            <person name="Andrzejewski T.M."/>
            <person name="Davidsen T.M."/>
            <person name="Wayne K.J."/>
            <person name="Tettelin H."/>
            <person name="Glass J.I."/>
            <person name="Rusch D."/>
            <person name="Podicherti R."/>
            <person name="Tsui H.-C.T."/>
            <person name="Winkler M.E."/>
        </authorList>
    </citation>
    <scope>NUCLEOTIDE SEQUENCE</scope>
</reference>
<dbReference type="Pfam" id="PF03473">
    <property type="entry name" value="MOSC"/>
    <property type="match status" value="1"/>
</dbReference>
<protein>
    <recommendedName>
        <fullName evidence="1">MOSC domain-containing protein</fullName>
    </recommendedName>
</protein>
<dbReference type="Gene3D" id="2.40.33.20">
    <property type="entry name" value="PK beta-barrel domain-like"/>
    <property type="match status" value="1"/>
</dbReference>
<dbReference type="InterPro" id="IPR011037">
    <property type="entry name" value="Pyrv_Knase-like_insert_dom_sf"/>
</dbReference>
<evidence type="ECO:0000259" key="1">
    <source>
        <dbReference type="PROSITE" id="PS51340"/>
    </source>
</evidence>
<accession>A0A382JNZ4</accession>
<feature type="domain" description="MOSC" evidence="1">
    <location>
        <begin position="2"/>
        <end position="131"/>
    </location>
</feature>
<dbReference type="GO" id="GO:0030151">
    <property type="term" value="F:molybdenum ion binding"/>
    <property type="evidence" value="ECO:0007669"/>
    <property type="project" value="InterPro"/>
</dbReference>
<dbReference type="EMBL" id="UINC01075390">
    <property type="protein sequence ID" value="SVC13518.1"/>
    <property type="molecule type" value="Genomic_DNA"/>
</dbReference>
<dbReference type="InterPro" id="IPR052716">
    <property type="entry name" value="MOSC_domain"/>
</dbReference>
<organism evidence="2">
    <name type="scientific">marine metagenome</name>
    <dbReference type="NCBI Taxonomy" id="408172"/>
    <lineage>
        <taxon>unclassified sequences</taxon>
        <taxon>metagenomes</taxon>
        <taxon>ecological metagenomes</taxon>
    </lineage>
</organism>
<dbReference type="PROSITE" id="PS51340">
    <property type="entry name" value="MOSC"/>
    <property type="match status" value="1"/>
</dbReference>
<name>A0A382JNZ4_9ZZZZ</name>